<evidence type="ECO:0000313" key="2">
    <source>
        <dbReference type="Proteomes" id="UP000198816"/>
    </source>
</evidence>
<sequence length="134" mass="14588">MQHSSIEQIDRAALVLLQALAEHREALARHFEPGHLEGRKADLTTLRQALLGMQMGALYWDGPGGEVEHGCGEGTGSGPGPERSAVSSGDTLLGCGWLVSELGMLSPEWNARNTFVRAPDWNCVHCPRNWNSTR</sequence>
<dbReference type="AlphaFoldDB" id="A0A1H3A8W5"/>
<keyword evidence="2" id="KW-1185">Reference proteome</keyword>
<dbReference type="EMBL" id="FNNZ01000018">
    <property type="protein sequence ID" value="SDX25634.1"/>
    <property type="molecule type" value="Genomic_DNA"/>
</dbReference>
<protein>
    <submittedName>
        <fullName evidence="1">Uncharacterized protein</fullName>
    </submittedName>
</protein>
<evidence type="ECO:0000313" key="1">
    <source>
        <dbReference type="EMBL" id="SDX25634.1"/>
    </source>
</evidence>
<name>A0A1H3A8W5_THIRO</name>
<dbReference type="STRING" id="1058.SAMN05421783_118106"/>
<proteinExistence type="predicted"/>
<dbReference type="Proteomes" id="UP000198816">
    <property type="component" value="Unassembled WGS sequence"/>
</dbReference>
<organism evidence="1 2">
    <name type="scientific">Thiocapsa roseopersicina</name>
    <dbReference type="NCBI Taxonomy" id="1058"/>
    <lineage>
        <taxon>Bacteria</taxon>
        <taxon>Pseudomonadati</taxon>
        <taxon>Pseudomonadota</taxon>
        <taxon>Gammaproteobacteria</taxon>
        <taxon>Chromatiales</taxon>
        <taxon>Chromatiaceae</taxon>
        <taxon>Thiocapsa</taxon>
    </lineage>
</organism>
<accession>A0A1H3A8W5</accession>
<gene>
    <name evidence="1" type="ORF">SAMN05421783_118106</name>
</gene>
<reference evidence="2" key="1">
    <citation type="submission" date="2016-10" db="EMBL/GenBank/DDBJ databases">
        <authorList>
            <person name="Varghese N."/>
            <person name="Submissions S."/>
        </authorList>
    </citation>
    <scope>NUCLEOTIDE SEQUENCE [LARGE SCALE GENOMIC DNA]</scope>
    <source>
        <strain evidence="2">DSM 217</strain>
    </source>
</reference>